<dbReference type="KEGG" id="ail:FLP10_05800"/>
<dbReference type="InterPro" id="IPR000073">
    <property type="entry name" value="AB_hydrolase_1"/>
</dbReference>
<dbReference type="EMBL" id="CP043505">
    <property type="protein sequence ID" value="QEO13990.1"/>
    <property type="molecule type" value="Genomic_DNA"/>
</dbReference>
<evidence type="ECO:0000313" key="4">
    <source>
        <dbReference type="Proteomes" id="UP000324678"/>
    </source>
</evidence>
<accession>A0A5C1YER1</accession>
<evidence type="ECO:0000259" key="2">
    <source>
        <dbReference type="Pfam" id="PF12697"/>
    </source>
</evidence>
<dbReference type="PANTHER" id="PTHR43194:SF2">
    <property type="entry name" value="PEROXISOMAL MEMBRANE PROTEIN LPX1"/>
    <property type="match status" value="1"/>
</dbReference>
<organism evidence="3 4">
    <name type="scientific">Agromyces intestinalis</name>
    <dbReference type="NCBI Taxonomy" id="2592652"/>
    <lineage>
        <taxon>Bacteria</taxon>
        <taxon>Bacillati</taxon>
        <taxon>Actinomycetota</taxon>
        <taxon>Actinomycetes</taxon>
        <taxon>Micrococcales</taxon>
        <taxon>Microbacteriaceae</taxon>
        <taxon>Agromyces</taxon>
    </lineage>
</organism>
<dbReference type="OrthoDB" id="4291328at2"/>
<keyword evidence="3" id="KW-0378">Hydrolase</keyword>
<dbReference type="Pfam" id="PF12697">
    <property type="entry name" value="Abhydrolase_6"/>
    <property type="match status" value="1"/>
</dbReference>
<proteinExistence type="predicted"/>
<dbReference type="Proteomes" id="UP000324678">
    <property type="component" value="Chromosome"/>
</dbReference>
<evidence type="ECO:0000313" key="3">
    <source>
        <dbReference type="EMBL" id="QEO13990.1"/>
    </source>
</evidence>
<feature type="compositionally biased region" description="Basic residues" evidence="1">
    <location>
        <begin position="1"/>
        <end position="18"/>
    </location>
</feature>
<name>A0A5C1YER1_9MICO</name>
<feature type="region of interest" description="Disordered" evidence="1">
    <location>
        <begin position="1"/>
        <end position="37"/>
    </location>
</feature>
<dbReference type="GO" id="GO:0016787">
    <property type="term" value="F:hydrolase activity"/>
    <property type="evidence" value="ECO:0007669"/>
    <property type="project" value="UniProtKB-KW"/>
</dbReference>
<dbReference type="PANTHER" id="PTHR43194">
    <property type="entry name" value="HYDROLASE ALPHA/BETA FOLD FAMILY"/>
    <property type="match status" value="1"/>
</dbReference>
<dbReference type="SUPFAM" id="SSF53474">
    <property type="entry name" value="alpha/beta-Hydrolases"/>
    <property type="match status" value="1"/>
</dbReference>
<dbReference type="AlphaFoldDB" id="A0A5C1YER1"/>
<gene>
    <name evidence="3" type="ORF">FLP10_05800</name>
</gene>
<keyword evidence="4" id="KW-1185">Reference proteome</keyword>
<feature type="domain" description="AB hydrolase-1" evidence="2">
    <location>
        <begin position="52"/>
        <end position="299"/>
    </location>
</feature>
<evidence type="ECO:0000256" key="1">
    <source>
        <dbReference type="SAM" id="MobiDB-lite"/>
    </source>
</evidence>
<dbReference type="InterPro" id="IPR050228">
    <property type="entry name" value="Carboxylesterase_BioH"/>
</dbReference>
<sequence length="306" mass="33129">MPLGRPRRRPDRHPHRPRERAAVGDRPRRIRGRSSREVRPLVLPARTAGVTILLLHGLGSDRRQPLDLLAPVLAASPGRSERVLALDVRAHGAYPEVGRPADFQLDRLAEDVARRTLAELEGDDAPLTVIGISMGAAIGLRLAIDGLLRVRRAVYLRPSFDDRSLPEHLRPFPVIGEMLAEAGPDGADLFRATELYERVAHASPAGGRALLTQFTAPDAAPRAIRLVEIPRNRAFADDAELAASARAGIRSLVVGAERDPVHPLPIAQRWAAALDAPLSTVPARDAGLPAQTRAIHAVVGRFLAED</sequence>
<protein>
    <submittedName>
        <fullName evidence="3">Alpha/beta hydrolase</fullName>
    </submittedName>
</protein>
<dbReference type="InterPro" id="IPR029058">
    <property type="entry name" value="AB_hydrolase_fold"/>
</dbReference>
<dbReference type="Gene3D" id="3.40.50.1820">
    <property type="entry name" value="alpha/beta hydrolase"/>
    <property type="match status" value="1"/>
</dbReference>
<reference evidence="3 4" key="1">
    <citation type="submission" date="2019-09" db="EMBL/GenBank/DDBJ databases">
        <title>Genome sequencing of strain KACC 19306.</title>
        <authorList>
            <person name="Heo J."/>
            <person name="Kim S.-J."/>
            <person name="Kim J.-S."/>
            <person name="Hong S.-B."/>
            <person name="Kwon S.-W."/>
        </authorList>
    </citation>
    <scope>NUCLEOTIDE SEQUENCE [LARGE SCALE GENOMIC DNA]</scope>
    <source>
        <strain evidence="3 4">KACC 19306</strain>
    </source>
</reference>